<feature type="domain" description="HTH araC/xylS-type" evidence="5">
    <location>
        <begin position="232"/>
        <end position="330"/>
    </location>
</feature>
<accession>A0A5E7DPW9</accession>
<evidence type="ECO:0000256" key="3">
    <source>
        <dbReference type="ARBA" id="ARBA00023163"/>
    </source>
</evidence>
<evidence type="ECO:0000313" key="6">
    <source>
        <dbReference type="EMBL" id="VVO19527.1"/>
    </source>
</evidence>
<dbReference type="GO" id="GO:0000976">
    <property type="term" value="F:transcription cis-regulatory region binding"/>
    <property type="evidence" value="ECO:0007669"/>
    <property type="project" value="TreeGrafter"/>
</dbReference>
<sequence length="351" mass="39404">MTKLVRAAVLTNYLEVAQHLGLNPQVLLADVGLSKALLQTPEHRIPIDAAVRLLENSANASGCQYFGLSMAESRQLSDFGVVSLLLTHQRTLRDALQVLVHYRHLMNDSLAIFVEEAGRMVIIREEVIPGSPMPCRQANELAIGVMFRLCAALLGTHWHPYSVNFTHQPPDNLQLHRRLFGCNLEFGSEFNGIVCPDANLDMANPHADPGMARYAQRYLDSLQRDEGPSTLFEVRKAIYLLLPMGRATIEQIAQTQGMNVRTLQRRLKEDDCTFNDLINDVRRDLVLRYLENPSYSLSQVADMLGYSMASSFTRWFITQFGMPPASWRSAQKKQPVKAPTATGSLPDRTKP</sequence>
<keyword evidence="2" id="KW-0238">DNA-binding</keyword>
<dbReference type="SUPFAM" id="SSF46689">
    <property type="entry name" value="Homeodomain-like"/>
    <property type="match status" value="1"/>
</dbReference>
<keyword evidence="1" id="KW-0805">Transcription regulation</keyword>
<dbReference type="OrthoDB" id="6506763at2"/>
<evidence type="ECO:0000313" key="7">
    <source>
        <dbReference type="Proteomes" id="UP000337909"/>
    </source>
</evidence>
<keyword evidence="3" id="KW-0804">Transcription</keyword>
<proteinExistence type="predicted"/>
<dbReference type="Pfam" id="PF12625">
    <property type="entry name" value="Arabinose_bd"/>
    <property type="match status" value="1"/>
</dbReference>
<feature type="region of interest" description="Disordered" evidence="4">
    <location>
        <begin position="328"/>
        <end position="351"/>
    </location>
</feature>
<name>A0A5E7DPW9_PSEFL</name>
<evidence type="ECO:0000256" key="2">
    <source>
        <dbReference type="ARBA" id="ARBA00023125"/>
    </source>
</evidence>
<dbReference type="GO" id="GO:0003700">
    <property type="term" value="F:DNA-binding transcription factor activity"/>
    <property type="evidence" value="ECO:0007669"/>
    <property type="project" value="InterPro"/>
</dbReference>
<dbReference type="PANTHER" id="PTHR47894:SF4">
    <property type="entry name" value="HTH-TYPE TRANSCRIPTIONAL REGULATOR GADX"/>
    <property type="match status" value="1"/>
</dbReference>
<dbReference type="SMART" id="SM00342">
    <property type="entry name" value="HTH_ARAC"/>
    <property type="match status" value="1"/>
</dbReference>
<organism evidence="6 7">
    <name type="scientific">Pseudomonas fluorescens</name>
    <dbReference type="NCBI Taxonomy" id="294"/>
    <lineage>
        <taxon>Bacteria</taxon>
        <taxon>Pseudomonadati</taxon>
        <taxon>Pseudomonadota</taxon>
        <taxon>Gammaproteobacteria</taxon>
        <taxon>Pseudomonadales</taxon>
        <taxon>Pseudomonadaceae</taxon>
        <taxon>Pseudomonas</taxon>
    </lineage>
</organism>
<dbReference type="GO" id="GO:0005829">
    <property type="term" value="C:cytosol"/>
    <property type="evidence" value="ECO:0007669"/>
    <property type="project" value="TreeGrafter"/>
</dbReference>
<dbReference type="InterPro" id="IPR009057">
    <property type="entry name" value="Homeodomain-like_sf"/>
</dbReference>
<dbReference type="RefSeq" id="WP_150643932.1">
    <property type="nucleotide sequence ID" value="NZ_CABVHQ010000046.1"/>
</dbReference>
<gene>
    <name evidence="6" type="primary">virS_3</name>
    <name evidence="6" type="ORF">PS691_04076</name>
</gene>
<dbReference type="Proteomes" id="UP000337909">
    <property type="component" value="Unassembled WGS sequence"/>
</dbReference>
<evidence type="ECO:0000256" key="1">
    <source>
        <dbReference type="ARBA" id="ARBA00023015"/>
    </source>
</evidence>
<dbReference type="PROSITE" id="PS01124">
    <property type="entry name" value="HTH_ARAC_FAMILY_2"/>
    <property type="match status" value="1"/>
</dbReference>
<dbReference type="PANTHER" id="PTHR47894">
    <property type="entry name" value="HTH-TYPE TRANSCRIPTIONAL REGULATOR GADX"/>
    <property type="match status" value="1"/>
</dbReference>
<reference evidence="6 7" key="1">
    <citation type="submission" date="2019-09" db="EMBL/GenBank/DDBJ databases">
        <authorList>
            <person name="Chandra G."/>
            <person name="Truman W A."/>
        </authorList>
    </citation>
    <scope>NUCLEOTIDE SEQUENCE [LARGE SCALE GENOMIC DNA]</scope>
    <source>
        <strain evidence="6">PS691</strain>
    </source>
</reference>
<evidence type="ECO:0000259" key="5">
    <source>
        <dbReference type="PROSITE" id="PS01124"/>
    </source>
</evidence>
<dbReference type="Pfam" id="PF12833">
    <property type="entry name" value="HTH_18"/>
    <property type="match status" value="1"/>
</dbReference>
<evidence type="ECO:0000256" key="4">
    <source>
        <dbReference type="SAM" id="MobiDB-lite"/>
    </source>
</evidence>
<dbReference type="Gene3D" id="1.10.10.60">
    <property type="entry name" value="Homeodomain-like"/>
    <property type="match status" value="1"/>
</dbReference>
<dbReference type="InterPro" id="IPR018060">
    <property type="entry name" value="HTH_AraC"/>
</dbReference>
<protein>
    <submittedName>
        <fullName evidence="6">HTH-type transcriptional regulator VirS</fullName>
    </submittedName>
</protein>
<dbReference type="InterPro" id="IPR032687">
    <property type="entry name" value="AraC-type_N"/>
</dbReference>
<dbReference type="EMBL" id="CABVHQ010000046">
    <property type="protein sequence ID" value="VVO19527.1"/>
    <property type="molecule type" value="Genomic_DNA"/>
</dbReference>
<dbReference type="AlphaFoldDB" id="A0A5E7DPW9"/>